<reference evidence="1" key="1">
    <citation type="journal article" date="2020" name="Ecol. Evol.">
        <title>Genome structure and content of the rice root-knot nematode (Meloidogyne graminicola).</title>
        <authorList>
            <person name="Phan N.T."/>
            <person name="Danchin E.G.J."/>
            <person name="Klopp C."/>
            <person name="Perfus-Barbeoch L."/>
            <person name="Kozlowski D.K."/>
            <person name="Koutsovoulos G.D."/>
            <person name="Lopez-Roques C."/>
            <person name="Bouchez O."/>
            <person name="Zahm M."/>
            <person name="Besnard G."/>
            <person name="Bellafiore S."/>
        </authorList>
    </citation>
    <scope>NUCLEOTIDE SEQUENCE</scope>
    <source>
        <strain evidence="1">VN-18</strain>
    </source>
</reference>
<accession>A0A8S9ZEE0</accession>
<dbReference type="AlphaFoldDB" id="A0A8S9ZEE0"/>
<name>A0A8S9ZEE0_9BILA</name>
<organism evidence="1 2">
    <name type="scientific">Meloidogyne graminicola</name>
    <dbReference type="NCBI Taxonomy" id="189291"/>
    <lineage>
        <taxon>Eukaryota</taxon>
        <taxon>Metazoa</taxon>
        <taxon>Ecdysozoa</taxon>
        <taxon>Nematoda</taxon>
        <taxon>Chromadorea</taxon>
        <taxon>Rhabditida</taxon>
        <taxon>Tylenchina</taxon>
        <taxon>Tylenchomorpha</taxon>
        <taxon>Tylenchoidea</taxon>
        <taxon>Meloidogynidae</taxon>
        <taxon>Meloidogyninae</taxon>
        <taxon>Meloidogyne</taxon>
    </lineage>
</organism>
<dbReference type="EMBL" id="JABEBT010000128">
    <property type="protein sequence ID" value="KAF7630833.1"/>
    <property type="molecule type" value="Genomic_DNA"/>
</dbReference>
<sequence>MLPLEAVRSLSAYWGRLSTTTPKKMRNLLGKIVMNQLVHWLE</sequence>
<dbReference type="Proteomes" id="UP000605970">
    <property type="component" value="Unassembled WGS sequence"/>
</dbReference>
<comment type="caution">
    <text evidence="1">The sequence shown here is derived from an EMBL/GenBank/DDBJ whole genome shotgun (WGS) entry which is preliminary data.</text>
</comment>
<keyword evidence="2" id="KW-1185">Reference proteome</keyword>
<evidence type="ECO:0000313" key="1">
    <source>
        <dbReference type="EMBL" id="KAF7630833.1"/>
    </source>
</evidence>
<gene>
    <name evidence="1" type="ORF">Mgra_00008890</name>
</gene>
<protein>
    <submittedName>
        <fullName evidence="1">Uncharacterized protein</fullName>
    </submittedName>
</protein>
<evidence type="ECO:0000313" key="2">
    <source>
        <dbReference type="Proteomes" id="UP000605970"/>
    </source>
</evidence>
<proteinExistence type="predicted"/>